<dbReference type="Proteomes" id="UP000801428">
    <property type="component" value="Unassembled WGS sequence"/>
</dbReference>
<name>A0A9P4W6G2_CURKU</name>
<keyword evidence="1" id="KW-0175">Coiled coil</keyword>
<evidence type="ECO:0000256" key="1">
    <source>
        <dbReference type="SAM" id="Coils"/>
    </source>
</evidence>
<feature type="compositionally biased region" description="Pro residues" evidence="2">
    <location>
        <begin position="1"/>
        <end position="12"/>
    </location>
</feature>
<keyword evidence="4" id="KW-1185">Reference proteome</keyword>
<accession>A0A9P4W6G2</accession>
<protein>
    <submittedName>
        <fullName evidence="3">Uncharacterized protein</fullName>
    </submittedName>
</protein>
<reference evidence="3" key="1">
    <citation type="submission" date="2019-04" db="EMBL/GenBank/DDBJ databases">
        <title>Sequencing of skin fungus with MAO and IRED activity.</title>
        <authorList>
            <person name="Marsaioli A.J."/>
            <person name="Bonatto J.M.C."/>
            <person name="Reis Junior O."/>
        </authorList>
    </citation>
    <scope>NUCLEOTIDE SEQUENCE</scope>
    <source>
        <strain evidence="3">30M1</strain>
    </source>
</reference>
<evidence type="ECO:0000313" key="4">
    <source>
        <dbReference type="Proteomes" id="UP000801428"/>
    </source>
</evidence>
<gene>
    <name evidence="3" type="ORF">E8E13_003093</name>
</gene>
<feature type="region of interest" description="Disordered" evidence="2">
    <location>
        <begin position="1"/>
        <end position="45"/>
    </location>
</feature>
<comment type="caution">
    <text evidence="3">The sequence shown here is derived from an EMBL/GenBank/DDBJ whole genome shotgun (WGS) entry which is preliminary data.</text>
</comment>
<sequence length="157" mass="17320">MSSPAGLPPYSPPSRAESPTETPAEAPGEASVTSPASPLSSPVSFTKVQDSTAKLFADLNAAEEREDAHTKAFEKILVQRFPEPTRLKARNPTTQRDKLQTDLEAAKEREDTLKAALDEVKAENEELKKRLGIAEKRGKEARDELQKKNLRIRELEG</sequence>
<dbReference type="AlphaFoldDB" id="A0A9P4W6G2"/>
<dbReference type="EMBL" id="SWKU01000040">
    <property type="protein sequence ID" value="KAF2994521.1"/>
    <property type="molecule type" value="Genomic_DNA"/>
</dbReference>
<feature type="compositionally biased region" description="Polar residues" evidence="2">
    <location>
        <begin position="31"/>
        <end position="45"/>
    </location>
</feature>
<evidence type="ECO:0000256" key="2">
    <source>
        <dbReference type="SAM" id="MobiDB-lite"/>
    </source>
</evidence>
<feature type="coiled-coil region" evidence="1">
    <location>
        <begin position="96"/>
        <end position="144"/>
    </location>
</feature>
<evidence type="ECO:0000313" key="3">
    <source>
        <dbReference type="EMBL" id="KAF2994521.1"/>
    </source>
</evidence>
<organism evidence="3 4">
    <name type="scientific">Curvularia kusanoi</name>
    <name type="common">Cochliobolus kusanoi</name>
    <dbReference type="NCBI Taxonomy" id="90978"/>
    <lineage>
        <taxon>Eukaryota</taxon>
        <taxon>Fungi</taxon>
        <taxon>Dikarya</taxon>
        <taxon>Ascomycota</taxon>
        <taxon>Pezizomycotina</taxon>
        <taxon>Dothideomycetes</taxon>
        <taxon>Pleosporomycetidae</taxon>
        <taxon>Pleosporales</taxon>
        <taxon>Pleosporineae</taxon>
        <taxon>Pleosporaceae</taxon>
        <taxon>Curvularia</taxon>
    </lineage>
</organism>
<proteinExistence type="predicted"/>